<dbReference type="InterPro" id="IPR038136">
    <property type="entry name" value="CofD-like_dom_sf"/>
</dbReference>
<dbReference type="InterPro" id="IPR002882">
    <property type="entry name" value="CofD"/>
</dbReference>
<evidence type="ECO:0008006" key="4">
    <source>
        <dbReference type="Google" id="ProtNLM"/>
    </source>
</evidence>
<dbReference type="PANTHER" id="PTHR30135:SF3">
    <property type="entry name" value="GLUCONEOGENESIS FACTOR-RELATED"/>
    <property type="match status" value="1"/>
</dbReference>
<reference evidence="2 3" key="1">
    <citation type="journal article" date="2015" name="Nature">
        <title>rRNA introns, odd ribosomes, and small enigmatic genomes across a large radiation of phyla.</title>
        <authorList>
            <person name="Brown C.T."/>
            <person name="Hug L.A."/>
            <person name="Thomas B.C."/>
            <person name="Sharon I."/>
            <person name="Castelle C.J."/>
            <person name="Singh A."/>
            <person name="Wilkins M.J."/>
            <person name="Williams K.H."/>
            <person name="Banfield J.F."/>
        </authorList>
    </citation>
    <scope>NUCLEOTIDE SEQUENCE [LARGE SCALE GENOMIC DNA]</scope>
</reference>
<dbReference type="Pfam" id="PF01933">
    <property type="entry name" value="CofD"/>
    <property type="match status" value="1"/>
</dbReference>
<dbReference type="InterPro" id="IPR010119">
    <property type="entry name" value="Gluconeogen_factor"/>
</dbReference>
<organism evidence="2 3">
    <name type="scientific">Candidatus Shapirobacteria bacterium GW2011_GWE1_38_10</name>
    <dbReference type="NCBI Taxonomy" id="1618488"/>
    <lineage>
        <taxon>Bacteria</taxon>
        <taxon>Candidatus Shapironibacteriota</taxon>
    </lineage>
</organism>
<dbReference type="PANTHER" id="PTHR30135">
    <property type="entry name" value="UNCHARACTERIZED PROTEIN YVCK-RELATED"/>
    <property type="match status" value="1"/>
</dbReference>
<dbReference type="AlphaFoldDB" id="A0A0G0I1S2"/>
<dbReference type="GO" id="GO:0043743">
    <property type="term" value="F:LPPG:FO 2-phospho-L-lactate transferase activity"/>
    <property type="evidence" value="ECO:0007669"/>
    <property type="project" value="InterPro"/>
</dbReference>
<protein>
    <recommendedName>
        <fullName evidence="4">Gluconeogenesis factor</fullName>
    </recommendedName>
</protein>
<dbReference type="Gene3D" id="3.40.50.10680">
    <property type="entry name" value="CofD-like domains"/>
    <property type="match status" value="1"/>
</dbReference>
<comment type="caution">
    <text evidence="2">The sequence shown here is derived from an EMBL/GenBank/DDBJ whole genome shotgun (WGS) entry which is preliminary data.</text>
</comment>
<accession>A0A0G0I1S2</accession>
<dbReference type="SUPFAM" id="SSF142338">
    <property type="entry name" value="CofD-like"/>
    <property type="match status" value="1"/>
</dbReference>
<evidence type="ECO:0000256" key="1">
    <source>
        <dbReference type="ARBA" id="ARBA00022490"/>
    </source>
</evidence>
<gene>
    <name evidence="2" type="ORF">US68_C0030G0009</name>
</gene>
<dbReference type="Proteomes" id="UP000034231">
    <property type="component" value="Unassembled WGS sequence"/>
</dbReference>
<proteinExistence type="predicted"/>
<keyword evidence="1" id="KW-0963">Cytoplasm</keyword>
<evidence type="ECO:0000313" key="2">
    <source>
        <dbReference type="EMBL" id="KKQ48532.1"/>
    </source>
</evidence>
<dbReference type="EMBL" id="LBTX01000030">
    <property type="protein sequence ID" value="KKQ48532.1"/>
    <property type="molecule type" value="Genomic_DNA"/>
</dbReference>
<evidence type="ECO:0000313" key="3">
    <source>
        <dbReference type="Proteomes" id="UP000034231"/>
    </source>
</evidence>
<name>A0A0G0I1S2_9BACT</name>
<sequence length="323" mass="36793">MNNKSKVCTIGGGTGMPVINEALVQAGFENIKSIVTTFDNGGDTGRLRTDERGQILATSDYWRSLISLWKDGDQKSVWEDMLRYRDGRSRNFGNTFFQFMTEKSGSLADVDVLFKKLTLADLKGEVIPVSLQPANICLETVTGKTYQGEHYLDDLRMSRDYVKKIWLEPEVNTNPEVVNALNEADLIIVCPGSVYGSLITNFLTKGMRDVFANCKAKKMLMVNIMSTANEGEIRNQNDYLELFYKDLKIEFDLLLMANLGKLDKNKLDRVLDFYELENSKHIEFIDNSKVKTLMADIATIDEVNWRLRHSQAKLAKFFKSFEL</sequence>